<dbReference type="PROSITE" id="PS00455">
    <property type="entry name" value="AMP_BINDING"/>
    <property type="match status" value="1"/>
</dbReference>
<sequence length="514" mass="55042">MTQLSLATVLAEAARKYPAQPAVIDSLTGERITYADLWSQTLAYAAGLRALGVGAGDTVAIQIPNLADFPRVYYAVLSVGATIVPMHLLLTPAENAYVLEDSGASLLVAHSSQLANATEAAGRTGTKVVSVGPAVPGIERLEDASAAVPPLRTYESREAEDVAVVFYTSGTTGKPKGALLTHLNLVMNTMVNVFDIHDLRPGDVVLGCLPLFHTFGQTVGMNGTFRLGGTLVLMARFAGDAAIDLMVKENVTIFHGVPTMYIGLLEAAPKADRLPELRLCVSGGASLPVAVLEKFDQVFQAKIFEGYGLSETSPTATTNQPAFGTRPGTVGHPIWGVEVEIARPEIDDRIELMDAGELGEIVIRGHNVFAGYLNNEEATEQAVVDGWFRSGDLGTKDEAGFITIIDRKKDLVIRGGFNVYPREVEEALARHPSVVQVAVIGVPDAVHGEEICAVVVPDPGGVTAEDLIEWSKEKLGRHKYPRQIRFVESLPLGPSMKVLKRELRKTYSAPASPE</sequence>
<reference evidence="3" key="1">
    <citation type="submission" date="2021-01" db="EMBL/GenBank/DDBJ databases">
        <title>Whole genome shotgun sequence of Actinoplanes ferrugineus NBRC 15555.</title>
        <authorList>
            <person name="Komaki H."/>
            <person name="Tamura T."/>
        </authorList>
    </citation>
    <scope>NUCLEOTIDE SEQUENCE</scope>
    <source>
        <strain evidence="3">NBRC 15555</strain>
    </source>
</reference>
<gene>
    <name evidence="3" type="ORF">Afe05nite_05220</name>
</gene>
<feature type="domain" description="AMP-dependent synthetase/ligase" evidence="1">
    <location>
        <begin position="11"/>
        <end position="373"/>
    </location>
</feature>
<name>A0A919IV97_9ACTN</name>
<protein>
    <submittedName>
        <fullName evidence="3">AMP-dependent synthetase</fullName>
    </submittedName>
</protein>
<dbReference type="RefSeq" id="WP_203815318.1">
    <property type="nucleotide sequence ID" value="NZ_BAAABP010000014.1"/>
</dbReference>
<dbReference type="InterPro" id="IPR045851">
    <property type="entry name" value="AMP-bd_C_sf"/>
</dbReference>
<dbReference type="EMBL" id="BOMM01000002">
    <property type="protein sequence ID" value="GIE08682.1"/>
    <property type="molecule type" value="Genomic_DNA"/>
</dbReference>
<dbReference type="CDD" id="cd05936">
    <property type="entry name" value="FC-FACS_FadD_like"/>
    <property type="match status" value="1"/>
</dbReference>
<organism evidence="3 4">
    <name type="scientific">Paractinoplanes ferrugineus</name>
    <dbReference type="NCBI Taxonomy" id="113564"/>
    <lineage>
        <taxon>Bacteria</taxon>
        <taxon>Bacillati</taxon>
        <taxon>Actinomycetota</taxon>
        <taxon>Actinomycetes</taxon>
        <taxon>Micromonosporales</taxon>
        <taxon>Micromonosporaceae</taxon>
        <taxon>Paractinoplanes</taxon>
    </lineage>
</organism>
<dbReference type="Pfam" id="PF13193">
    <property type="entry name" value="AMP-binding_C"/>
    <property type="match status" value="1"/>
</dbReference>
<dbReference type="Gene3D" id="3.40.50.12780">
    <property type="entry name" value="N-terminal domain of ligase-like"/>
    <property type="match status" value="1"/>
</dbReference>
<dbReference type="Pfam" id="PF00501">
    <property type="entry name" value="AMP-binding"/>
    <property type="match status" value="1"/>
</dbReference>
<dbReference type="AlphaFoldDB" id="A0A919IV97"/>
<dbReference type="PANTHER" id="PTHR43767">
    <property type="entry name" value="LONG-CHAIN-FATTY-ACID--COA LIGASE"/>
    <property type="match status" value="1"/>
</dbReference>
<dbReference type="Gene3D" id="3.30.300.30">
    <property type="match status" value="1"/>
</dbReference>
<accession>A0A919IV97</accession>
<dbReference type="Proteomes" id="UP000598174">
    <property type="component" value="Unassembled WGS sequence"/>
</dbReference>
<dbReference type="InterPro" id="IPR025110">
    <property type="entry name" value="AMP-bd_C"/>
</dbReference>
<dbReference type="InterPro" id="IPR050237">
    <property type="entry name" value="ATP-dep_AMP-bd_enzyme"/>
</dbReference>
<dbReference type="SUPFAM" id="SSF56801">
    <property type="entry name" value="Acetyl-CoA synthetase-like"/>
    <property type="match status" value="1"/>
</dbReference>
<dbReference type="GO" id="GO:0016877">
    <property type="term" value="F:ligase activity, forming carbon-sulfur bonds"/>
    <property type="evidence" value="ECO:0007669"/>
    <property type="project" value="UniProtKB-ARBA"/>
</dbReference>
<evidence type="ECO:0000259" key="2">
    <source>
        <dbReference type="Pfam" id="PF13193"/>
    </source>
</evidence>
<evidence type="ECO:0000313" key="4">
    <source>
        <dbReference type="Proteomes" id="UP000598174"/>
    </source>
</evidence>
<feature type="domain" description="AMP-binding enzyme C-terminal" evidence="2">
    <location>
        <begin position="423"/>
        <end position="495"/>
    </location>
</feature>
<dbReference type="InterPro" id="IPR042099">
    <property type="entry name" value="ANL_N_sf"/>
</dbReference>
<proteinExistence type="predicted"/>
<comment type="caution">
    <text evidence="3">The sequence shown here is derived from an EMBL/GenBank/DDBJ whole genome shotgun (WGS) entry which is preliminary data.</text>
</comment>
<evidence type="ECO:0000259" key="1">
    <source>
        <dbReference type="Pfam" id="PF00501"/>
    </source>
</evidence>
<dbReference type="PANTHER" id="PTHR43767:SF12">
    <property type="entry name" value="AMP-DEPENDENT SYNTHETASE AND LIGASE"/>
    <property type="match status" value="1"/>
</dbReference>
<evidence type="ECO:0000313" key="3">
    <source>
        <dbReference type="EMBL" id="GIE08682.1"/>
    </source>
</evidence>
<keyword evidence="4" id="KW-1185">Reference proteome</keyword>
<dbReference type="InterPro" id="IPR020845">
    <property type="entry name" value="AMP-binding_CS"/>
</dbReference>
<dbReference type="InterPro" id="IPR000873">
    <property type="entry name" value="AMP-dep_synth/lig_dom"/>
</dbReference>